<dbReference type="PROSITE" id="PS50850">
    <property type="entry name" value="MFS"/>
    <property type="match status" value="1"/>
</dbReference>
<dbReference type="Proteomes" id="UP000290365">
    <property type="component" value="Chromosome"/>
</dbReference>
<feature type="transmembrane region" description="Helical" evidence="5">
    <location>
        <begin position="109"/>
        <end position="126"/>
    </location>
</feature>
<dbReference type="EMBL" id="CP035758">
    <property type="protein sequence ID" value="QBD81731.1"/>
    <property type="molecule type" value="Genomic_DNA"/>
</dbReference>
<dbReference type="InterPro" id="IPR011701">
    <property type="entry name" value="MFS"/>
</dbReference>
<evidence type="ECO:0000256" key="1">
    <source>
        <dbReference type="ARBA" id="ARBA00004651"/>
    </source>
</evidence>
<feature type="transmembrane region" description="Helical" evidence="5">
    <location>
        <begin position="200"/>
        <end position="219"/>
    </location>
</feature>
<feature type="transmembrane region" description="Helical" evidence="5">
    <location>
        <begin position="347"/>
        <end position="370"/>
    </location>
</feature>
<gene>
    <name evidence="7" type="ORF">EPA93_39480</name>
</gene>
<evidence type="ECO:0000313" key="8">
    <source>
        <dbReference type="Proteomes" id="UP000290365"/>
    </source>
</evidence>
<evidence type="ECO:0000256" key="2">
    <source>
        <dbReference type="ARBA" id="ARBA00022692"/>
    </source>
</evidence>
<dbReference type="Gene3D" id="1.20.1250.20">
    <property type="entry name" value="MFS general substrate transporter like domains"/>
    <property type="match status" value="2"/>
</dbReference>
<dbReference type="GO" id="GO:0005886">
    <property type="term" value="C:plasma membrane"/>
    <property type="evidence" value="ECO:0007669"/>
    <property type="project" value="UniProtKB-SubCell"/>
</dbReference>
<evidence type="ECO:0000259" key="6">
    <source>
        <dbReference type="PROSITE" id="PS50850"/>
    </source>
</evidence>
<feature type="transmembrane region" description="Helical" evidence="5">
    <location>
        <begin position="34"/>
        <end position="54"/>
    </location>
</feature>
<evidence type="ECO:0000256" key="4">
    <source>
        <dbReference type="ARBA" id="ARBA00023136"/>
    </source>
</evidence>
<feature type="transmembrane region" description="Helical" evidence="5">
    <location>
        <begin position="74"/>
        <end position="97"/>
    </location>
</feature>
<keyword evidence="8" id="KW-1185">Reference proteome</keyword>
<keyword evidence="2 5" id="KW-0812">Transmembrane</keyword>
<dbReference type="PANTHER" id="PTHR23528:SF1">
    <property type="entry name" value="MAJOR FACILITATOR SUPERFAMILY (MFS) PROFILE DOMAIN-CONTAINING PROTEIN"/>
    <property type="match status" value="1"/>
</dbReference>
<feature type="transmembrane region" description="Helical" evidence="5">
    <location>
        <begin position="255"/>
        <end position="276"/>
    </location>
</feature>
<feature type="transmembrane region" description="Helical" evidence="5">
    <location>
        <begin position="409"/>
        <end position="430"/>
    </location>
</feature>
<dbReference type="KEGG" id="kbs:EPA93_39480"/>
<reference evidence="7 8" key="1">
    <citation type="submission" date="2019-01" db="EMBL/GenBank/DDBJ databases">
        <title>Ktedonosporobacter rubrisoli SCAWS-G2.</title>
        <authorList>
            <person name="Huang Y."/>
            <person name="Yan B."/>
        </authorList>
    </citation>
    <scope>NUCLEOTIDE SEQUENCE [LARGE SCALE GENOMIC DNA]</scope>
    <source>
        <strain evidence="7 8">SCAWS-G2</strain>
    </source>
</reference>
<dbReference type="InterPro" id="IPR020846">
    <property type="entry name" value="MFS_dom"/>
</dbReference>
<feature type="transmembrane region" description="Helical" evidence="5">
    <location>
        <begin position="382"/>
        <end position="403"/>
    </location>
</feature>
<evidence type="ECO:0000256" key="5">
    <source>
        <dbReference type="SAM" id="Phobius"/>
    </source>
</evidence>
<protein>
    <submittedName>
        <fullName evidence="7">MFS transporter</fullName>
    </submittedName>
</protein>
<evidence type="ECO:0000256" key="3">
    <source>
        <dbReference type="ARBA" id="ARBA00022989"/>
    </source>
</evidence>
<keyword evidence="4 5" id="KW-0472">Membrane</keyword>
<dbReference type="Pfam" id="PF07690">
    <property type="entry name" value="MFS_1"/>
    <property type="match status" value="1"/>
</dbReference>
<evidence type="ECO:0000313" key="7">
    <source>
        <dbReference type="EMBL" id="QBD81731.1"/>
    </source>
</evidence>
<sequence length="434" mass="46961">METKKQVDPSIAVAEQGAELFHEIFTEPTQSLSWAFRILFGLASTVTGLCQVTIKQLLLPNQVYLLDPVHRFTTFALIASVGAIAGVVISPLAGALSDRTTARLGRRRPWIIFGIVVGTLGLIMMAQSRTIVLLLIGEIIVQIAFDTIMSATTAIIPDQVPQGQRAIASAFIGMSPIVGGLIGLLLVARFADTIHDPAKGYYIVAITSCIFVGLFLLVLREKPLPKGVMAPFKLKTLLEVFWVNPRKYPDFALTWLSRSLMFLGYTILISYILFYLRDVIHYPGADKGVAIFQAISTIILIITAIIGGRMADKLQRLKLFVSAGALIMMLSLILIALVPVWNVMLGAGALLGIGFGIYLSVDIALAVRVLPRAGHQGKDLGLINTAIFIPLIFSPLIGAAVLNNFHNNYAALFLVAAVCFLLAAIAVLPIKSVR</sequence>
<feature type="transmembrane region" description="Helical" evidence="5">
    <location>
        <begin position="132"/>
        <end position="156"/>
    </location>
</feature>
<dbReference type="PANTHER" id="PTHR23528">
    <property type="match status" value="1"/>
</dbReference>
<feature type="domain" description="Major facilitator superfamily (MFS) profile" evidence="6">
    <location>
        <begin position="36"/>
        <end position="434"/>
    </location>
</feature>
<dbReference type="InterPro" id="IPR036259">
    <property type="entry name" value="MFS_trans_sf"/>
</dbReference>
<dbReference type="OrthoDB" id="7584869at2"/>
<comment type="subcellular location">
    <subcellularLocation>
        <location evidence="1">Cell membrane</location>
        <topology evidence="1">Multi-pass membrane protein</topology>
    </subcellularLocation>
</comment>
<feature type="transmembrane region" description="Helical" evidence="5">
    <location>
        <begin position="288"/>
        <end position="307"/>
    </location>
</feature>
<organism evidence="7 8">
    <name type="scientific">Ktedonosporobacter rubrisoli</name>
    <dbReference type="NCBI Taxonomy" id="2509675"/>
    <lineage>
        <taxon>Bacteria</taxon>
        <taxon>Bacillati</taxon>
        <taxon>Chloroflexota</taxon>
        <taxon>Ktedonobacteria</taxon>
        <taxon>Ktedonobacterales</taxon>
        <taxon>Ktedonosporobacteraceae</taxon>
        <taxon>Ktedonosporobacter</taxon>
    </lineage>
</organism>
<dbReference type="SUPFAM" id="SSF103473">
    <property type="entry name" value="MFS general substrate transporter"/>
    <property type="match status" value="1"/>
</dbReference>
<feature type="transmembrane region" description="Helical" evidence="5">
    <location>
        <begin position="319"/>
        <end position="341"/>
    </location>
</feature>
<dbReference type="GO" id="GO:0022857">
    <property type="term" value="F:transmembrane transporter activity"/>
    <property type="evidence" value="ECO:0007669"/>
    <property type="project" value="InterPro"/>
</dbReference>
<proteinExistence type="predicted"/>
<feature type="transmembrane region" description="Helical" evidence="5">
    <location>
        <begin position="168"/>
        <end position="188"/>
    </location>
</feature>
<keyword evidence="3 5" id="KW-1133">Transmembrane helix</keyword>
<name>A0A4V0Z024_KTERU</name>
<dbReference type="RefSeq" id="WP_129892792.1">
    <property type="nucleotide sequence ID" value="NZ_CP035758.1"/>
</dbReference>
<accession>A0A4V0Z024</accession>
<dbReference type="AlphaFoldDB" id="A0A4V0Z024"/>